<protein>
    <submittedName>
        <fullName evidence="1">Cytolethal distending toxin subunit B</fullName>
        <ecNumber evidence="1">3.1.-.-</ecNumber>
    </submittedName>
</protein>
<dbReference type="InterPro" id="IPR003539">
    <property type="entry name" value="CD_toxinB"/>
</dbReference>
<dbReference type="SUPFAM" id="SSF56219">
    <property type="entry name" value="DNase I-like"/>
    <property type="match status" value="1"/>
</dbReference>
<dbReference type="RefSeq" id="WP_023949536.1">
    <property type="nucleotide sequence ID" value="NZ_UAWL01000006.1"/>
</dbReference>
<dbReference type="EC" id="3.1.-.-" evidence="1"/>
<evidence type="ECO:0000313" key="1">
    <source>
        <dbReference type="EMBL" id="SQB98722.1"/>
    </source>
</evidence>
<dbReference type="Proteomes" id="UP000250166">
    <property type="component" value="Unassembled WGS sequence"/>
</dbReference>
<reference evidence="1 2" key="1">
    <citation type="submission" date="2018-06" db="EMBL/GenBank/DDBJ databases">
        <authorList>
            <consortium name="Pathogen Informatics"/>
            <person name="Doyle S."/>
        </authorList>
    </citation>
    <scope>NUCLEOTIDE SEQUENCE [LARGE SCALE GENOMIC DNA]</scope>
    <source>
        <strain evidence="1 2">NCTC13102</strain>
    </source>
</reference>
<proteinExistence type="predicted"/>
<dbReference type="InterPro" id="IPR036691">
    <property type="entry name" value="Endo/exonu/phosph_ase_sf"/>
</dbReference>
<accession>A0A2X3B4J7</accession>
<name>A0A2X3B4J7_9HELI</name>
<sequence>MKAILRSFVLSIMIAQGLLADLKDYTIASWNLSGGMPSEYKWQHIVRGLLMGSNGADIVALQQVESLAATARFLNTFFVPITSGVLPVEEYQWDLGGNAFVFVYFVRVDSASNGVNLAIVTKKRAHHIVAIRSPIRFAPPIFGIQIDQDVFLSFSSIDAKGKDVPQTLSTIYDNFTLRPEVSWALIGNFNQTPATLQQRLSPQIQEHINIVAPDTITRKSGGVFDFIITGNSGVTPYYAPALVSGLVSVGLQFDSVYLPVWFGK</sequence>
<dbReference type="Gene3D" id="3.60.10.10">
    <property type="entry name" value="Endonuclease/exonuclease/phosphatase"/>
    <property type="match status" value="1"/>
</dbReference>
<dbReference type="AlphaFoldDB" id="A0A2X3B4J7"/>
<organism evidence="1 2">
    <name type="scientific">Helicobacter fennelliae</name>
    <dbReference type="NCBI Taxonomy" id="215"/>
    <lineage>
        <taxon>Bacteria</taxon>
        <taxon>Pseudomonadati</taxon>
        <taxon>Campylobacterota</taxon>
        <taxon>Epsilonproteobacteria</taxon>
        <taxon>Campylobacterales</taxon>
        <taxon>Helicobacteraceae</taxon>
        <taxon>Helicobacter</taxon>
    </lineage>
</organism>
<evidence type="ECO:0000313" key="2">
    <source>
        <dbReference type="Proteomes" id="UP000250166"/>
    </source>
</evidence>
<dbReference type="GO" id="GO:0016787">
    <property type="term" value="F:hydrolase activity"/>
    <property type="evidence" value="ECO:0007669"/>
    <property type="project" value="UniProtKB-KW"/>
</dbReference>
<dbReference type="PRINTS" id="PR01388">
    <property type="entry name" value="CDTOXINB"/>
</dbReference>
<keyword evidence="1" id="KW-0378">Hydrolase</keyword>
<gene>
    <name evidence="1" type="primary">cdtB</name>
    <name evidence="1" type="ORF">NCTC13102_01189</name>
</gene>
<dbReference type="EMBL" id="UAWL01000006">
    <property type="protein sequence ID" value="SQB98722.1"/>
    <property type="molecule type" value="Genomic_DNA"/>
</dbReference>